<organism evidence="1 2">
    <name type="scientific">Salinirubrum litoreum</name>
    <dbReference type="NCBI Taxonomy" id="1126234"/>
    <lineage>
        <taxon>Archaea</taxon>
        <taxon>Methanobacteriati</taxon>
        <taxon>Methanobacteriota</taxon>
        <taxon>Stenosarchaea group</taxon>
        <taxon>Halobacteria</taxon>
        <taxon>Halobacteriales</taxon>
        <taxon>Haloferacaceae</taxon>
        <taxon>Salinirubrum</taxon>
    </lineage>
</organism>
<dbReference type="EMBL" id="JBHSKX010000001">
    <property type="protein sequence ID" value="MFC5365553.1"/>
    <property type="molecule type" value="Genomic_DNA"/>
</dbReference>
<evidence type="ECO:0000313" key="1">
    <source>
        <dbReference type="EMBL" id="MFC5365553.1"/>
    </source>
</evidence>
<accession>A0ABD5R714</accession>
<name>A0ABD5R714_9EURY</name>
<dbReference type="RefSeq" id="WP_227229156.1">
    <property type="nucleotide sequence ID" value="NZ_JAJCVJ010000001.1"/>
</dbReference>
<comment type="caution">
    <text evidence="1">The sequence shown here is derived from an EMBL/GenBank/DDBJ whole genome shotgun (WGS) entry which is preliminary data.</text>
</comment>
<dbReference type="InterPro" id="IPR055954">
    <property type="entry name" value="DUF7532"/>
</dbReference>
<protein>
    <recommendedName>
        <fullName evidence="3">SnoaL-like domain-containing protein</fullName>
    </recommendedName>
</protein>
<dbReference type="AlphaFoldDB" id="A0ABD5R714"/>
<reference evidence="1 2" key="1">
    <citation type="journal article" date="2019" name="Int. J. Syst. Evol. Microbiol.">
        <title>The Global Catalogue of Microorganisms (GCM) 10K type strain sequencing project: providing services to taxonomists for standard genome sequencing and annotation.</title>
        <authorList>
            <consortium name="The Broad Institute Genomics Platform"/>
            <consortium name="The Broad Institute Genome Sequencing Center for Infectious Disease"/>
            <person name="Wu L."/>
            <person name="Ma J."/>
        </authorList>
    </citation>
    <scope>NUCLEOTIDE SEQUENCE [LARGE SCALE GENOMIC DNA]</scope>
    <source>
        <strain evidence="1 2">CGMCC 1.12237</strain>
    </source>
</reference>
<evidence type="ECO:0000313" key="2">
    <source>
        <dbReference type="Proteomes" id="UP001596201"/>
    </source>
</evidence>
<evidence type="ECO:0008006" key="3">
    <source>
        <dbReference type="Google" id="ProtNLM"/>
    </source>
</evidence>
<keyword evidence="2" id="KW-1185">Reference proteome</keyword>
<sequence length="124" mass="14146">MHFDSRTQQALRAVGLDRSDLREASKLVTAAVEADADDLRAFFDERETVYSDMEKAHSTSDVHEHTVKFFDCYTHGSDLRGYLRFDTWGVPVEDGRVLSDEKVELTLGPTVHDRVRFVTDPDLL</sequence>
<proteinExistence type="predicted"/>
<dbReference type="Pfam" id="PF24376">
    <property type="entry name" value="DUF7532"/>
    <property type="match status" value="1"/>
</dbReference>
<dbReference type="Proteomes" id="UP001596201">
    <property type="component" value="Unassembled WGS sequence"/>
</dbReference>
<gene>
    <name evidence="1" type="ORF">ACFPJ5_01280</name>
</gene>